<comment type="caution">
    <text evidence="1">The sequence shown here is derived from an EMBL/GenBank/DDBJ whole genome shotgun (WGS) entry which is preliminary data.</text>
</comment>
<gene>
    <name evidence="1" type="ORF">MENT_LOCUS21921</name>
</gene>
<evidence type="ECO:0000313" key="2">
    <source>
        <dbReference type="Proteomes" id="UP000580250"/>
    </source>
</evidence>
<reference evidence="1 2" key="1">
    <citation type="submission" date="2020-08" db="EMBL/GenBank/DDBJ databases">
        <authorList>
            <person name="Koutsovoulos G."/>
            <person name="Danchin GJ E."/>
        </authorList>
    </citation>
    <scope>NUCLEOTIDE SEQUENCE [LARGE SCALE GENOMIC DNA]</scope>
</reference>
<dbReference type="EMBL" id="CAJEWN010000169">
    <property type="protein sequence ID" value="CAD2170508.1"/>
    <property type="molecule type" value="Genomic_DNA"/>
</dbReference>
<evidence type="ECO:0000313" key="1">
    <source>
        <dbReference type="EMBL" id="CAD2170508.1"/>
    </source>
</evidence>
<protein>
    <submittedName>
        <fullName evidence="1">Uncharacterized protein</fullName>
    </submittedName>
</protein>
<organism evidence="1 2">
    <name type="scientific">Meloidogyne enterolobii</name>
    <name type="common">Root-knot nematode worm</name>
    <name type="synonym">Meloidogyne mayaguensis</name>
    <dbReference type="NCBI Taxonomy" id="390850"/>
    <lineage>
        <taxon>Eukaryota</taxon>
        <taxon>Metazoa</taxon>
        <taxon>Ecdysozoa</taxon>
        <taxon>Nematoda</taxon>
        <taxon>Chromadorea</taxon>
        <taxon>Rhabditida</taxon>
        <taxon>Tylenchina</taxon>
        <taxon>Tylenchomorpha</taxon>
        <taxon>Tylenchoidea</taxon>
        <taxon>Meloidogynidae</taxon>
        <taxon>Meloidogyninae</taxon>
        <taxon>Meloidogyne</taxon>
    </lineage>
</organism>
<dbReference type="AlphaFoldDB" id="A0A6V7V7Y1"/>
<name>A0A6V7V7Y1_MELEN</name>
<proteinExistence type="predicted"/>
<sequence>MEFNVQNAITVLCVIMKSFWRNKCFCWEKSENETKMIKGARVCRDKCFVSRNFTTGNETLLNQVSH</sequence>
<dbReference type="Proteomes" id="UP000580250">
    <property type="component" value="Unassembled WGS sequence"/>
</dbReference>
<accession>A0A6V7V7Y1</accession>